<feature type="transmembrane region" description="Helical" evidence="1">
    <location>
        <begin position="128"/>
        <end position="156"/>
    </location>
</feature>
<gene>
    <name evidence="2" type="ORF">GCM10007362_46920</name>
</gene>
<dbReference type="EMBL" id="BMDD01000007">
    <property type="protein sequence ID" value="GGH86649.1"/>
    <property type="molecule type" value="Genomic_DNA"/>
</dbReference>
<evidence type="ECO:0000256" key="1">
    <source>
        <dbReference type="SAM" id="Phobius"/>
    </source>
</evidence>
<comment type="caution">
    <text evidence="2">The sequence shown here is derived from an EMBL/GenBank/DDBJ whole genome shotgun (WGS) entry which is preliminary data.</text>
</comment>
<organism evidence="2 3">
    <name type="scientific">Saccharibacillus endophyticus</name>
    <dbReference type="NCBI Taxonomy" id="2060666"/>
    <lineage>
        <taxon>Bacteria</taxon>
        <taxon>Bacillati</taxon>
        <taxon>Bacillota</taxon>
        <taxon>Bacilli</taxon>
        <taxon>Bacillales</taxon>
        <taxon>Paenibacillaceae</taxon>
        <taxon>Saccharibacillus</taxon>
    </lineage>
</organism>
<feature type="transmembrane region" description="Helical" evidence="1">
    <location>
        <begin position="98"/>
        <end position="116"/>
    </location>
</feature>
<sequence length="210" mass="22996">MATEPNRQMTFQPSSLARMNVWHDAALNAVYLLGSLLFLAGEMQTGSLLFIAGNAAALLRLFASRVRHFQPGMLHEVLPLLLYLAGSCFYYVRDVPTGTFLFIAGSVYALATRIVPAVRKRESGKLAALIPLALSLLGCFFFLSSVRIFGTLLFIVSNAILLHRSLHLLEEAYSAASPDDGLSEEIDSGLQDAPDWVTLPAIETMVQLHQ</sequence>
<dbReference type="RefSeq" id="WP_172246250.1">
    <property type="nucleotide sequence ID" value="NZ_BMDD01000007.1"/>
</dbReference>
<name>A0ABQ2A739_9BACL</name>
<keyword evidence="1" id="KW-0472">Membrane</keyword>
<dbReference type="Proteomes" id="UP000605427">
    <property type="component" value="Unassembled WGS sequence"/>
</dbReference>
<protein>
    <submittedName>
        <fullName evidence="2">Uncharacterized protein</fullName>
    </submittedName>
</protein>
<evidence type="ECO:0000313" key="3">
    <source>
        <dbReference type="Proteomes" id="UP000605427"/>
    </source>
</evidence>
<feature type="transmembrane region" description="Helical" evidence="1">
    <location>
        <begin position="74"/>
        <end position="92"/>
    </location>
</feature>
<evidence type="ECO:0000313" key="2">
    <source>
        <dbReference type="EMBL" id="GGH86649.1"/>
    </source>
</evidence>
<keyword evidence="3" id="KW-1185">Reference proteome</keyword>
<reference evidence="3" key="1">
    <citation type="journal article" date="2019" name="Int. J. Syst. Evol. Microbiol.">
        <title>The Global Catalogue of Microorganisms (GCM) 10K type strain sequencing project: providing services to taxonomists for standard genome sequencing and annotation.</title>
        <authorList>
            <consortium name="The Broad Institute Genomics Platform"/>
            <consortium name="The Broad Institute Genome Sequencing Center for Infectious Disease"/>
            <person name="Wu L."/>
            <person name="Ma J."/>
        </authorList>
    </citation>
    <scope>NUCLEOTIDE SEQUENCE [LARGE SCALE GENOMIC DNA]</scope>
    <source>
        <strain evidence="3">CCM 8702</strain>
    </source>
</reference>
<accession>A0ABQ2A739</accession>
<proteinExistence type="predicted"/>
<keyword evidence="1" id="KW-1133">Transmembrane helix</keyword>
<keyword evidence="1" id="KW-0812">Transmembrane</keyword>